<name>A0A8C2Q763_CYPCA</name>
<organism evidence="20 21">
    <name type="scientific">Cyprinus carpio</name>
    <name type="common">Common carp</name>
    <dbReference type="NCBI Taxonomy" id="7962"/>
    <lineage>
        <taxon>Eukaryota</taxon>
        <taxon>Metazoa</taxon>
        <taxon>Chordata</taxon>
        <taxon>Craniata</taxon>
        <taxon>Vertebrata</taxon>
        <taxon>Euteleostomi</taxon>
        <taxon>Actinopterygii</taxon>
        <taxon>Neopterygii</taxon>
        <taxon>Teleostei</taxon>
        <taxon>Ostariophysi</taxon>
        <taxon>Cypriniformes</taxon>
        <taxon>Cyprinidae</taxon>
        <taxon>Cyprininae</taxon>
        <taxon>Cyprinus</taxon>
    </lineage>
</organism>
<evidence type="ECO:0000256" key="4">
    <source>
        <dbReference type="ARBA" id="ARBA00022475"/>
    </source>
</evidence>
<dbReference type="GO" id="GO:0005886">
    <property type="term" value="C:plasma membrane"/>
    <property type="evidence" value="ECO:0007669"/>
    <property type="project" value="UniProtKB-SubCell"/>
</dbReference>
<keyword evidence="6 16" id="KW-0732">Signal</keyword>
<evidence type="ECO:0000256" key="13">
    <source>
        <dbReference type="ARBA" id="ARBA00023224"/>
    </source>
</evidence>
<dbReference type="FunFam" id="4.10.1240.10:FF:000011">
    <property type="entry name" value="Calcitonin gene-related peptide type 1 receptor"/>
    <property type="match status" value="1"/>
</dbReference>
<feature type="transmembrane region" description="Helical" evidence="16">
    <location>
        <begin position="213"/>
        <end position="242"/>
    </location>
</feature>
<dbReference type="CDD" id="cd15274">
    <property type="entry name" value="7tmB1_calcitonin_R"/>
    <property type="match status" value="1"/>
</dbReference>
<evidence type="ECO:0000256" key="9">
    <source>
        <dbReference type="ARBA" id="ARBA00023136"/>
    </source>
</evidence>
<evidence type="ECO:0000256" key="10">
    <source>
        <dbReference type="ARBA" id="ARBA00023157"/>
    </source>
</evidence>
<accession>A0A8C2Q763</accession>
<comment type="function">
    <text evidence="15">May function as G protein-coupled receptor for calcitonin-gene-related peptides and adrenomedullin. Specificity may be modulated by accessory proteins. May activate cAMP-dependent pathway.</text>
</comment>
<evidence type="ECO:0000256" key="11">
    <source>
        <dbReference type="ARBA" id="ARBA00023170"/>
    </source>
</evidence>
<evidence type="ECO:0000313" key="21">
    <source>
        <dbReference type="Proteomes" id="UP000694701"/>
    </source>
</evidence>
<dbReference type="PRINTS" id="PR01351">
    <property type="entry name" value="CGRPRECEPTOR"/>
</dbReference>
<dbReference type="InterPro" id="IPR000832">
    <property type="entry name" value="GPCR_2_secretin-like"/>
</dbReference>
<dbReference type="Pfam" id="PF00002">
    <property type="entry name" value="7tm_2"/>
    <property type="match status" value="1"/>
</dbReference>
<evidence type="ECO:0000259" key="19">
    <source>
        <dbReference type="PROSITE" id="PS50261"/>
    </source>
</evidence>
<evidence type="ECO:0000256" key="3">
    <source>
        <dbReference type="ARBA" id="ARBA00015885"/>
    </source>
</evidence>
<dbReference type="Pfam" id="PF02793">
    <property type="entry name" value="HRM"/>
    <property type="match status" value="1"/>
</dbReference>
<evidence type="ECO:0000256" key="1">
    <source>
        <dbReference type="ARBA" id="ARBA00004651"/>
    </source>
</evidence>
<evidence type="ECO:0000256" key="17">
    <source>
        <dbReference type="SAM" id="SignalP"/>
    </source>
</evidence>
<dbReference type="PROSITE" id="PS00649">
    <property type="entry name" value="G_PROTEIN_RECEP_F2_1"/>
    <property type="match status" value="1"/>
</dbReference>
<dbReference type="InterPro" id="IPR036445">
    <property type="entry name" value="GPCR_2_extracell_dom_sf"/>
</dbReference>
<dbReference type="InterPro" id="IPR017983">
    <property type="entry name" value="GPCR_2_secretin-like_CS"/>
</dbReference>
<dbReference type="InterPro" id="IPR001879">
    <property type="entry name" value="GPCR_2_extracellular_dom"/>
</dbReference>
<sequence>MCVCVCACVCMCFFVLASPEVNDSQQQHPQNVYHDIGVTRNKIVTAQFECYQKIMKDNRQDKIAGPVCNRTWDGWLCWDDTEAGVTSEQHCPDYFQDFDPTEMVTKICTESGQWFLHPESNRTWTNFTRCNLLTTEGHRNEFVLLGANRSWALFNILVHLARSLSCQRITLHKNLFLSFVLNSIITIIWLTAVANNQEVVQENPISCKVSLFIHLYIFGCNYFWMLCEGIYLHTLIVVAVFAEKQHLMWYYLLGWGFPLLPATIHAVARSYYYNDNCWISSSTSLLYIIHGPICAALLVNLFFLLNIVRVLITKLKVTHQAESSLYMKAVRATLILVPLLGIQFVLLPYKPAGRVSAEIYDYVMHILMHYQGLLVATIFCFFNGEVQAVLRRHWNQYRIQFGSTIIQSDALRSASYTASSITEVQGCYSIDGQTEHLNGKNCHDIDNSTLKPENPFA</sequence>
<keyword evidence="9 16" id="KW-0472">Membrane</keyword>
<dbReference type="GO" id="GO:0007189">
    <property type="term" value="P:adenylate cyclase-activating G protein-coupled receptor signaling pathway"/>
    <property type="evidence" value="ECO:0007669"/>
    <property type="project" value="TreeGrafter"/>
</dbReference>
<evidence type="ECO:0000256" key="15">
    <source>
        <dbReference type="ARBA" id="ARBA00053131"/>
    </source>
</evidence>
<dbReference type="SUPFAM" id="SSF111418">
    <property type="entry name" value="Hormone receptor domain"/>
    <property type="match status" value="1"/>
</dbReference>
<feature type="transmembrane region" description="Helical" evidence="16">
    <location>
        <begin position="369"/>
        <end position="390"/>
    </location>
</feature>
<reference evidence="20" key="1">
    <citation type="submission" date="2025-08" db="UniProtKB">
        <authorList>
            <consortium name="Ensembl"/>
        </authorList>
    </citation>
    <scope>IDENTIFICATION</scope>
</reference>
<dbReference type="PANTHER" id="PTHR45620:SF21">
    <property type="entry name" value="CALCITONIN GENE-RELATED PEPTIDE TYPE 1 RECEPTOR"/>
    <property type="match status" value="1"/>
</dbReference>
<dbReference type="Proteomes" id="UP000694701">
    <property type="component" value="Unplaced"/>
</dbReference>
<dbReference type="GO" id="GO:0007166">
    <property type="term" value="P:cell surface receptor signaling pathway"/>
    <property type="evidence" value="ECO:0007669"/>
    <property type="project" value="UniProtKB-UniRule"/>
</dbReference>
<keyword evidence="5 16" id="KW-0812">Transmembrane</keyword>
<dbReference type="PRINTS" id="PR01350">
    <property type="entry name" value="CTRFAMILY"/>
</dbReference>
<dbReference type="PANTHER" id="PTHR45620">
    <property type="entry name" value="PDF RECEPTOR-LIKE PROTEIN-RELATED"/>
    <property type="match status" value="1"/>
</dbReference>
<keyword evidence="10 16" id="KW-1015">Disulfide bond</keyword>
<dbReference type="Ensembl" id="ENSCCRT00020120840.1">
    <property type="protein sequence ID" value="ENSCCRP00020110646.1"/>
    <property type="gene ID" value="ENSCCRG00020050097.1"/>
</dbReference>
<evidence type="ECO:0000256" key="8">
    <source>
        <dbReference type="ARBA" id="ARBA00023040"/>
    </source>
</evidence>
<comment type="subcellular location">
    <subcellularLocation>
        <location evidence="1 16">Cell membrane</location>
        <topology evidence="1 16">Multi-pass membrane protein</topology>
    </subcellularLocation>
</comment>
<dbReference type="Gene3D" id="4.10.1240.10">
    <property type="entry name" value="GPCR, family 2, extracellular hormone receptor domain"/>
    <property type="match status" value="1"/>
</dbReference>
<dbReference type="SMART" id="SM00008">
    <property type="entry name" value="HormR"/>
    <property type="match status" value="1"/>
</dbReference>
<dbReference type="InterPro" id="IPR050332">
    <property type="entry name" value="GPCR_2"/>
</dbReference>
<dbReference type="GO" id="GO:0004948">
    <property type="term" value="F:calcitonin receptor activity"/>
    <property type="evidence" value="ECO:0007669"/>
    <property type="project" value="UniProtKB-UniRule"/>
</dbReference>
<evidence type="ECO:0000256" key="14">
    <source>
        <dbReference type="ARBA" id="ARBA00030562"/>
    </source>
</evidence>
<dbReference type="PRINTS" id="PR00249">
    <property type="entry name" value="GPCRSECRETIN"/>
</dbReference>
<dbReference type="FunFam" id="1.20.1070.10:FF:000079">
    <property type="entry name" value="Calcitonin gene-related peptide type 1 receptor"/>
    <property type="match status" value="1"/>
</dbReference>
<feature type="domain" description="G-protein coupled receptors family 2 profile 2" evidence="19">
    <location>
        <begin position="162"/>
        <end position="383"/>
    </location>
</feature>
<dbReference type="GO" id="GO:0001635">
    <property type="term" value="F:calcitonin gene-related peptide receptor activity"/>
    <property type="evidence" value="ECO:0007669"/>
    <property type="project" value="TreeGrafter"/>
</dbReference>
<comment type="similarity">
    <text evidence="2 16">Belongs to the G-protein coupled receptor 2 family.</text>
</comment>
<keyword evidence="11 16" id="KW-0675">Receptor</keyword>
<evidence type="ECO:0000256" key="12">
    <source>
        <dbReference type="ARBA" id="ARBA00023180"/>
    </source>
</evidence>
<feature type="transmembrane region" description="Helical" evidence="16">
    <location>
        <begin position="329"/>
        <end position="349"/>
    </location>
</feature>
<dbReference type="Gene3D" id="1.20.1070.10">
    <property type="entry name" value="Rhodopsin 7-helix transmembrane proteins"/>
    <property type="match status" value="1"/>
</dbReference>
<evidence type="ECO:0000256" key="6">
    <source>
        <dbReference type="ARBA" id="ARBA00022729"/>
    </source>
</evidence>
<dbReference type="AlphaFoldDB" id="A0A8C2Q763"/>
<dbReference type="PROSITE" id="PS50261">
    <property type="entry name" value="G_PROTEIN_RECEP_F2_4"/>
    <property type="match status" value="1"/>
</dbReference>
<evidence type="ECO:0000313" key="20">
    <source>
        <dbReference type="Ensembl" id="ENSCCRP00020110646.1"/>
    </source>
</evidence>
<proteinExistence type="inferred from homology"/>
<evidence type="ECO:0000256" key="7">
    <source>
        <dbReference type="ARBA" id="ARBA00022989"/>
    </source>
</evidence>
<feature type="signal peptide" evidence="17">
    <location>
        <begin position="1"/>
        <end position="17"/>
    </location>
</feature>
<keyword evidence="7 16" id="KW-1133">Transmembrane helix</keyword>
<evidence type="ECO:0000256" key="16">
    <source>
        <dbReference type="RuleBase" id="RU368099"/>
    </source>
</evidence>
<keyword evidence="4 16" id="KW-1003">Cell membrane</keyword>
<dbReference type="InterPro" id="IPR003287">
    <property type="entry name" value="GPCR_2_calcitonin_rcpt_fam"/>
</dbReference>
<comment type="function">
    <text evidence="16">Functions as G protein-coupled receptor for calcitonin-gene-related peptides and adrenomedulli. Specificity is modulated by accessory proteins. Activates cAMP-dependent pathway.</text>
</comment>
<dbReference type="InterPro" id="IPR017981">
    <property type="entry name" value="GPCR_2-like_7TM"/>
</dbReference>
<feature type="transmembrane region" description="Helical" evidence="16">
    <location>
        <begin position="284"/>
        <end position="308"/>
    </location>
</feature>
<dbReference type="PROSITE" id="PS50227">
    <property type="entry name" value="G_PROTEIN_RECEP_F2_3"/>
    <property type="match status" value="1"/>
</dbReference>
<evidence type="ECO:0000259" key="18">
    <source>
        <dbReference type="PROSITE" id="PS50227"/>
    </source>
</evidence>
<comment type="caution">
    <text evidence="16">Lacks conserved residue(s) required for the propagation of feature annotation.</text>
</comment>
<keyword evidence="12 16" id="KW-0325">Glycoprotein</keyword>
<protein>
    <recommendedName>
        <fullName evidence="3 16">Calcitonin gene-related peptide type 1 receptor</fullName>
        <shortName evidence="16">CGRP type 1 receptor</shortName>
    </recommendedName>
    <alternativeName>
        <fullName evidence="14 16">Calcitonin receptor-like receptor</fullName>
    </alternativeName>
</protein>
<dbReference type="PROSITE" id="PS00650">
    <property type="entry name" value="G_PROTEIN_RECEP_F2_2"/>
    <property type="match status" value="1"/>
</dbReference>
<feature type="transmembrane region" description="Helical" evidence="16">
    <location>
        <begin position="174"/>
        <end position="193"/>
    </location>
</feature>
<feature type="chain" id="PRO_5034459449" description="Calcitonin gene-related peptide type 1 receptor" evidence="17">
    <location>
        <begin position="18"/>
        <end position="457"/>
    </location>
</feature>
<keyword evidence="13 16" id="KW-0807">Transducer</keyword>
<feature type="domain" description="G-protein coupled receptors family 2 profile 1" evidence="18">
    <location>
        <begin position="49"/>
        <end position="134"/>
    </location>
</feature>
<keyword evidence="8 16" id="KW-0297">G-protein coupled receptor</keyword>
<dbReference type="GO" id="GO:0001605">
    <property type="term" value="F:adrenomedullin receptor activity"/>
    <property type="evidence" value="ECO:0007669"/>
    <property type="project" value="TreeGrafter"/>
</dbReference>
<evidence type="ECO:0000256" key="2">
    <source>
        <dbReference type="ARBA" id="ARBA00005314"/>
    </source>
</evidence>
<dbReference type="InterPro" id="IPR003289">
    <property type="entry name" value="GPCR_2_CGRP1_rcpt"/>
</dbReference>
<feature type="transmembrane region" description="Helical" evidence="16">
    <location>
        <begin position="249"/>
        <end position="272"/>
    </location>
</feature>
<evidence type="ECO:0000256" key="5">
    <source>
        <dbReference type="ARBA" id="ARBA00022692"/>
    </source>
</evidence>
<dbReference type="GO" id="GO:0001525">
    <property type="term" value="P:angiogenesis"/>
    <property type="evidence" value="ECO:0007669"/>
    <property type="project" value="TreeGrafter"/>
</dbReference>